<sequence length="84" mass="9385">MYLKLSHALIYSKLGESMAVYNKLTDDTHIIGFPYSSVLSGLNNSIDTFDDLNEFLSTNFSIEESTENLIMHLEKLGVIVVVPS</sequence>
<dbReference type="EMBL" id="LAZL01000022">
    <property type="protein sequence ID" value="KMT64621.1"/>
    <property type="molecule type" value="Genomic_DNA"/>
</dbReference>
<protein>
    <submittedName>
        <fullName evidence="1">Uncharacterized protein</fullName>
    </submittedName>
</protein>
<keyword evidence="2" id="KW-1185">Reference proteome</keyword>
<evidence type="ECO:0000313" key="2">
    <source>
        <dbReference type="Proteomes" id="UP000037600"/>
    </source>
</evidence>
<organism evidence="1 2">
    <name type="scientific">Catenovulum maritimum</name>
    <dbReference type="NCBI Taxonomy" id="1513271"/>
    <lineage>
        <taxon>Bacteria</taxon>
        <taxon>Pseudomonadati</taxon>
        <taxon>Pseudomonadota</taxon>
        <taxon>Gammaproteobacteria</taxon>
        <taxon>Alteromonadales</taxon>
        <taxon>Alteromonadaceae</taxon>
        <taxon>Catenovulum</taxon>
    </lineage>
</organism>
<proteinExistence type="predicted"/>
<reference evidence="1 2" key="1">
    <citation type="submission" date="2015-04" db="EMBL/GenBank/DDBJ databases">
        <title>Draft Genome Sequence of the Novel Agar-Digesting Marine Bacterium Q1.</title>
        <authorList>
            <person name="Li Y."/>
            <person name="Li D."/>
            <person name="Chen G."/>
            <person name="Du Z."/>
        </authorList>
    </citation>
    <scope>NUCLEOTIDE SEQUENCE [LARGE SCALE GENOMIC DNA]</scope>
    <source>
        <strain evidence="1 2">Q1</strain>
    </source>
</reference>
<evidence type="ECO:0000313" key="1">
    <source>
        <dbReference type="EMBL" id="KMT64621.1"/>
    </source>
</evidence>
<comment type="caution">
    <text evidence="1">The sequence shown here is derived from an EMBL/GenBank/DDBJ whole genome shotgun (WGS) entry which is preliminary data.</text>
</comment>
<gene>
    <name evidence="1" type="ORF">XM47_13340</name>
</gene>
<dbReference type="AlphaFoldDB" id="A0A0J8JJK1"/>
<accession>A0A0J8JJK1</accession>
<dbReference type="Proteomes" id="UP000037600">
    <property type="component" value="Unassembled WGS sequence"/>
</dbReference>
<name>A0A0J8JJK1_9ALTE</name>
<dbReference type="STRING" id="1513271.XM47_13340"/>